<dbReference type="GO" id="GO:0006633">
    <property type="term" value="P:fatty acid biosynthetic process"/>
    <property type="evidence" value="ECO:0007669"/>
    <property type="project" value="TreeGrafter"/>
</dbReference>
<dbReference type="EC" id="2.3.1.39" evidence="4"/>
<dbReference type="InterPro" id="IPR014043">
    <property type="entry name" value="Acyl_transferase_dom"/>
</dbReference>
<dbReference type="Gene3D" id="3.30.70.250">
    <property type="entry name" value="Malonyl-CoA ACP transacylase, ACP-binding"/>
    <property type="match status" value="1"/>
</dbReference>
<sequence length="309" mass="34170">MKKIAFLFPGQGSQCPGMGQEFYETYPETKKIFSEAKKVLGFDLKKLCFREPDQDLKKTINTQPAILTINWIATRILRENQIKPALAAGHSLGEYSALLAAEVLDYPTTLRLVRRRAELMEEAAKTGDGAMAAVIGLSRALVLSVCQNMEGVEAVNFNSPSQIVISGKKEAVKEATFKLKEKGASRIIPLSVSGAFHTPLMRKAALEFSRELDKIHFSKPTCPIITNVSGQYAATGEEIKEALKLQMDHPVLWEDSMRKLISGGIELFIEVGPGKVLQGLLRRIDRKANILGADTPEDIEKIKEVLVKF</sequence>
<dbReference type="EMBL" id="SOKJ01000105">
    <property type="protein sequence ID" value="TET12165.1"/>
    <property type="molecule type" value="Genomic_DNA"/>
</dbReference>
<dbReference type="PANTHER" id="PTHR42681:SF1">
    <property type="entry name" value="MALONYL-COA-ACYL CARRIER PROTEIN TRANSACYLASE, MITOCHONDRIAL"/>
    <property type="match status" value="1"/>
</dbReference>
<dbReference type="InterPro" id="IPR050858">
    <property type="entry name" value="Mal-CoA-ACP_Trans/PKS_FabD"/>
</dbReference>
<dbReference type="GO" id="GO:0005829">
    <property type="term" value="C:cytosol"/>
    <property type="evidence" value="ECO:0007669"/>
    <property type="project" value="TreeGrafter"/>
</dbReference>
<name>A0A523S292_UNCAE</name>
<evidence type="ECO:0000256" key="3">
    <source>
        <dbReference type="ARBA" id="ARBA00048462"/>
    </source>
</evidence>
<dbReference type="SUPFAM" id="SSF55048">
    <property type="entry name" value="Probable ACP-binding domain of malonyl-CoA ACP transacylase"/>
    <property type="match status" value="1"/>
</dbReference>
<dbReference type="Pfam" id="PF00698">
    <property type="entry name" value="Acyl_transf_1"/>
    <property type="match status" value="1"/>
</dbReference>
<dbReference type="Proteomes" id="UP000316360">
    <property type="component" value="Unassembled WGS sequence"/>
</dbReference>
<feature type="domain" description="Malonyl-CoA:ACP transacylase (MAT)" evidence="6">
    <location>
        <begin position="7"/>
        <end position="298"/>
    </location>
</feature>
<dbReference type="SUPFAM" id="SSF52151">
    <property type="entry name" value="FabD/lysophospholipase-like"/>
    <property type="match status" value="1"/>
</dbReference>
<dbReference type="InterPro" id="IPR016036">
    <property type="entry name" value="Malonyl_transacylase_ACP-bd"/>
</dbReference>
<feature type="active site" evidence="5">
    <location>
        <position position="91"/>
    </location>
</feature>
<dbReference type="InterPro" id="IPR024925">
    <property type="entry name" value="Malonyl_CoA-ACP_transAc"/>
</dbReference>
<dbReference type="InterPro" id="IPR004410">
    <property type="entry name" value="Malonyl_CoA-ACP_transAc_FabD"/>
</dbReference>
<reference evidence="7 8" key="1">
    <citation type="submission" date="2019-03" db="EMBL/GenBank/DDBJ databases">
        <title>Metabolic potential of uncultured bacteria and archaea associated with petroleum seepage in deep-sea sediments.</title>
        <authorList>
            <person name="Dong X."/>
            <person name="Hubert C."/>
        </authorList>
    </citation>
    <scope>NUCLEOTIDE SEQUENCE [LARGE SCALE GENOMIC DNA]</scope>
    <source>
        <strain evidence="7">E44_bin7</strain>
    </source>
</reference>
<comment type="caution">
    <text evidence="7">The sequence shown here is derived from an EMBL/GenBank/DDBJ whole genome shotgun (WGS) entry which is preliminary data.</text>
</comment>
<dbReference type="NCBIfam" id="TIGR00128">
    <property type="entry name" value="fabD"/>
    <property type="match status" value="1"/>
</dbReference>
<dbReference type="InterPro" id="IPR016035">
    <property type="entry name" value="Acyl_Trfase/lysoPLipase"/>
</dbReference>
<organism evidence="7 8">
    <name type="scientific">Aerophobetes bacterium</name>
    <dbReference type="NCBI Taxonomy" id="2030807"/>
    <lineage>
        <taxon>Bacteria</taxon>
        <taxon>Candidatus Aerophobota</taxon>
    </lineage>
</organism>
<dbReference type="GO" id="GO:0004314">
    <property type="term" value="F:[acyl-carrier-protein] S-malonyltransferase activity"/>
    <property type="evidence" value="ECO:0007669"/>
    <property type="project" value="UniProtKB-EC"/>
</dbReference>
<dbReference type="PANTHER" id="PTHR42681">
    <property type="entry name" value="MALONYL-COA-ACYL CARRIER PROTEIN TRANSACYLASE, MITOCHONDRIAL"/>
    <property type="match status" value="1"/>
</dbReference>
<gene>
    <name evidence="7" type="primary">fabD</name>
    <name evidence="7" type="ORF">E3J84_01995</name>
</gene>
<protein>
    <recommendedName>
        <fullName evidence="4">Malonyl CoA-acyl carrier protein transacylase</fullName>
        <ecNumber evidence="4">2.3.1.39</ecNumber>
    </recommendedName>
</protein>
<dbReference type="SMART" id="SM00827">
    <property type="entry name" value="PKS_AT"/>
    <property type="match status" value="1"/>
</dbReference>
<keyword evidence="1 4" id="KW-0808">Transferase</keyword>
<comment type="catalytic activity">
    <reaction evidence="3 4">
        <text>holo-[ACP] + malonyl-CoA = malonyl-[ACP] + CoA</text>
        <dbReference type="Rhea" id="RHEA:41792"/>
        <dbReference type="Rhea" id="RHEA-COMP:9623"/>
        <dbReference type="Rhea" id="RHEA-COMP:9685"/>
        <dbReference type="ChEBI" id="CHEBI:57287"/>
        <dbReference type="ChEBI" id="CHEBI:57384"/>
        <dbReference type="ChEBI" id="CHEBI:64479"/>
        <dbReference type="ChEBI" id="CHEBI:78449"/>
        <dbReference type="EC" id="2.3.1.39"/>
    </reaction>
</comment>
<evidence type="ECO:0000313" key="8">
    <source>
        <dbReference type="Proteomes" id="UP000316360"/>
    </source>
</evidence>
<evidence type="ECO:0000256" key="4">
    <source>
        <dbReference type="PIRNR" id="PIRNR000446"/>
    </source>
</evidence>
<dbReference type="FunFam" id="3.30.70.250:FF:000001">
    <property type="entry name" value="Malonyl CoA-acyl carrier protein transacylase"/>
    <property type="match status" value="1"/>
</dbReference>
<evidence type="ECO:0000313" key="7">
    <source>
        <dbReference type="EMBL" id="TET12165.1"/>
    </source>
</evidence>
<comment type="similarity">
    <text evidence="4">Belongs to the fabD family.</text>
</comment>
<feature type="active site" evidence="5">
    <location>
        <position position="197"/>
    </location>
</feature>
<accession>A0A523S292</accession>
<dbReference type="InterPro" id="IPR001227">
    <property type="entry name" value="Ac_transferase_dom_sf"/>
</dbReference>
<evidence type="ECO:0000256" key="1">
    <source>
        <dbReference type="ARBA" id="ARBA00022679"/>
    </source>
</evidence>
<dbReference type="Gene3D" id="3.40.366.10">
    <property type="entry name" value="Malonyl-Coenzyme A Acyl Carrier Protein, domain 2"/>
    <property type="match status" value="1"/>
</dbReference>
<dbReference type="AlphaFoldDB" id="A0A523S292"/>
<evidence type="ECO:0000256" key="2">
    <source>
        <dbReference type="ARBA" id="ARBA00023315"/>
    </source>
</evidence>
<dbReference type="PIRSF" id="PIRSF000446">
    <property type="entry name" value="Mct"/>
    <property type="match status" value="1"/>
</dbReference>
<keyword evidence="2 4" id="KW-0012">Acyltransferase</keyword>
<evidence type="ECO:0000256" key="5">
    <source>
        <dbReference type="PIRSR" id="PIRSR000446-1"/>
    </source>
</evidence>
<proteinExistence type="inferred from homology"/>
<evidence type="ECO:0000259" key="6">
    <source>
        <dbReference type="SMART" id="SM00827"/>
    </source>
</evidence>